<dbReference type="RefSeq" id="WP_146854021.1">
    <property type="nucleotide sequence ID" value="NZ_BAAAHR010000001.1"/>
</dbReference>
<evidence type="ECO:0000256" key="2">
    <source>
        <dbReference type="ARBA" id="ARBA00022475"/>
    </source>
</evidence>
<feature type="transmembrane region" description="Helical" evidence="7">
    <location>
        <begin position="142"/>
        <end position="167"/>
    </location>
</feature>
<organism evidence="8 9">
    <name type="scientific">Frigoribacterium faeni</name>
    <dbReference type="NCBI Taxonomy" id="145483"/>
    <lineage>
        <taxon>Bacteria</taxon>
        <taxon>Bacillati</taxon>
        <taxon>Actinomycetota</taxon>
        <taxon>Actinomycetes</taxon>
        <taxon>Micrococcales</taxon>
        <taxon>Microbacteriaceae</taxon>
        <taxon>Frigoribacterium</taxon>
    </lineage>
</organism>
<dbReference type="Pfam" id="PF03631">
    <property type="entry name" value="Virul_fac_BrkB"/>
    <property type="match status" value="1"/>
</dbReference>
<feature type="transmembrane region" description="Helical" evidence="7">
    <location>
        <begin position="37"/>
        <end position="60"/>
    </location>
</feature>
<evidence type="ECO:0000256" key="5">
    <source>
        <dbReference type="ARBA" id="ARBA00023136"/>
    </source>
</evidence>
<feature type="region of interest" description="Disordered" evidence="6">
    <location>
        <begin position="352"/>
        <end position="371"/>
    </location>
</feature>
<accession>A0A7W3JI76</accession>
<evidence type="ECO:0000256" key="4">
    <source>
        <dbReference type="ARBA" id="ARBA00022989"/>
    </source>
</evidence>
<keyword evidence="4 7" id="KW-1133">Transmembrane helix</keyword>
<evidence type="ECO:0000256" key="6">
    <source>
        <dbReference type="SAM" id="MobiDB-lite"/>
    </source>
</evidence>
<feature type="transmembrane region" description="Helical" evidence="7">
    <location>
        <begin position="100"/>
        <end position="121"/>
    </location>
</feature>
<reference evidence="8 9" key="1">
    <citation type="submission" date="2020-07" db="EMBL/GenBank/DDBJ databases">
        <title>Sequencing the genomes of 1000 actinobacteria strains.</title>
        <authorList>
            <person name="Klenk H.-P."/>
        </authorList>
    </citation>
    <scope>NUCLEOTIDE SEQUENCE [LARGE SCALE GENOMIC DNA]</scope>
    <source>
        <strain evidence="8 9">DSM 10309</strain>
    </source>
</reference>
<dbReference type="Proteomes" id="UP000522688">
    <property type="component" value="Unassembled WGS sequence"/>
</dbReference>
<gene>
    <name evidence="8" type="ORF">FB463_001505</name>
</gene>
<feature type="transmembrane region" description="Helical" evidence="7">
    <location>
        <begin position="219"/>
        <end position="244"/>
    </location>
</feature>
<proteinExistence type="predicted"/>
<keyword evidence="5 7" id="KW-0472">Membrane</keyword>
<comment type="caution">
    <text evidence="8">The sequence shown here is derived from an EMBL/GenBank/DDBJ whole genome shotgun (WGS) entry which is preliminary data.</text>
</comment>
<evidence type="ECO:0000256" key="1">
    <source>
        <dbReference type="ARBA" id="ARBA00004651"/>
    </source>
</evidence>
<dbReference type="OrthoDB" id="9781030at2"/>
<dbReference type="AlphaFoldDB" id="A0A7W3JI76"/>
<dbReference type="PANTHER" id="PTHR30213:SF0">
    <property type="entry name" value="UPF0761 MEMBRANE PROTEIN YIHY"/>
    <property type="match status" value="1"/>
</dbReference>
<evidence type="ECO:0000313" key="8">
    <source>
        <dbReference type="EMBL" id="MBA8813256.1"/>
    </source>
</evidence>
<evidence type="ECO:0000256" key="3">
    <source>
        <dbReference type="ARBA" id="ARBA00022692"/>
    </source>
</evidence>
<comment type="subcellular location">
    <subcellularLocation>
        <location evidence="1">Cell membrane</location>
        <topology evidence="1">Multi-pass membrane protein</topology>
    </subcellularLocation>
</comment>
<protein>
    <submittedName>
        <fullName evidence="8">Membrane protein</fullName>
    </submittedName>
</protein>
<name>A0A7W3JI76_9MICO</name>
<keyword evidence="2" id="KW-1003">Cell membrane</keyword>
<evidence type="ECO:0000256" key="7">
    <source>
        <dbReference type="SAM" id="Phobius"/>
    </source>
</evidence>
<dbReference type="InterPro" id="IPR017039">
    <property type="entry name" value="Virul_fac_BrkB"/>
</dbReference>
<keyword evidence="3 7" id="KW-0812">Transmembrane</keyword>
<dbReference type="PANTHER" id="PTHR30213">
    <property type="entry name" value="INNER MEMBRANE PROTEIN YHJD"/>
    <property type="match status" value="1"/>
</dbReference>
<sequence length="371" mass="40808">MASTRSLPEDPTMLRYVIMRVWHDFLRHRTIDAAASLTFFAMLALVPTALALVSGVALFVDDGDAVDEILGVAGYVLTPNAVETLRGPLEQMLSLSNPGVAFGIGLWLTLWSLSAYTTAFGRAMNTAYEVEEGRRIWKFRGHMMIVTLVLMVSFALIAVILLVTPTLSDAVAARIGVGRPWTDLYNVFKWPVLVALAVFAVAMLYYFTPNVRPPRLRWVSYGAMVALGGWAVATVGFAVYVLTVSNYDRFYGWVGGVVVVLLYAYISNFVLVIGGELDSEILRMRQLRRGVQAEEVIPLPMRDTARNHILARNTAWDIRVGRAIRERSLRENGGVLDPDELRRLHLHSPHGAVVEHGSPLTAPSAGGAAAE</sequence>
<feature type="transmembrane region" description="Helical" evidence="7">
    <location>
        <begin position="250"/>
        <end position="275"/>
    </location>
</feature>
<dbReference type="GO" id="GO:0005886">
    <property type="term" value="C:plasma membrane"/>
    <property type="evidence" value="ECO:0007669"/>
    <property type="project" value="UniProtKB-SubCell"/>
</dbReference>
<dbReference type="EMBL" id="JACGWW010000002">
    <property type="protein sequence ID" value="MBA8813256.1"/>
    <property type="molecule type" value="Genomic_DNA"/>
</dbReference>
<dbReference type="NCBIfam" id="TIGR00765">
    <property type="entry name" value="yihY_not_rbn"/>
    <property type="match status" value="1"/>
</dbReference>
<feature type="transmembrane region" description="Helical" evidence="7">
    <location>
        <begin position="187"/>
        <end position="207"/>
    </location>
</feature>
<evidence type="ECO:0000313" key="9">
    <source>
        <dbReference type="Proteomes" id="UP000522688"/>
    </source>
</evidence>